<protein>
    <submittedName>
        <fullName evidence="1">Uncharacterized protein</fullName>
    </submittedName>
</protein>
<feature type="non-terminal residue" evidence="1">
    <location>
        <position position="1"/>
    </location>
</feature>
<proteinExistence type="predicted"/>
<gene>
    <name evidence="1" type="ORF">METZ01_LOCUS185268</name>
</gene>
<accession>A0A382D2Z1</accession>
<evidence type="ECO:0000313" key="1">
    <source>
        <dbReference type="EMBL" id="SVB32414.1"/>
    </source>
</evidence>
<sequence length="131" mass="14777">VCHQTVGLVARYLEKNGIPTVVVAAARDIVESCGVARLQFTDFPLGNPCGEPGDVEQQRQIITMALDLFETATEPRTTAESPFQWSKGNAWKAKVFTQQQPWQTLETKNAWLENKELYRKLKAEKAIKEVE</sequence>
<dbReference type="EMBL" id="UINC01037231">
    <property type="protein sequence ID" value="SVB32414.1"/>
    <property type="molecule type" value="Genomic_DNA"/>
</dbReference>
<organism evidence="1">
    <name type="scientific">marine metagenome</name>
    <dbReference type="NCBI Taxonomy" id="408172"/>
    <lineage>
        <taxon>unclassified sequences</taxon>
        <taxon>metagenomes</taxon>
        <taxon>ecological metagenomes</taxon>
    </lineage>
</organism>
<reference evidence="1" key="1">
    <citation type="submission" date="2018-05" db="EMBL/GenBank/DDBJ databases">
        <authorList>
            <person name="Lanie J.A."/>
            <person name="Ng W.-L."/>
            <person name="Kazmierczak K.M."/>
            <person name="Andrzejewski T.M."/>
            <person name="Davidsen T.M."/>
            <person name="Wayne K.J."/>
            <person name="Tettelin H."/>
            <person name="Glass J.I."/>
            <person name="Rusch D."/>
            <person name="Podicherti R."/>
            <person name="Tsui H.-C.T."/>
            <person name="Winkler M.E."/>
        </authorList>
    </citation>
    <scope>NUCLEOTIDE SEQUENCE</scope>
</reference>
<dbReference type="AlphaFoldDB" id="A0A382D2Z1"/>
<name>A0A382D2Z1_9ZZZZ</name>